<dbReference type="KEGG" id="mbak:MSBR3_2829"/>
<name>A0A0E3SNZ3_METBA</name>
<dbReference type="AlphaFoldDB" id="A0A0E3SNZ3"/>
<evidence type="ECO:0000313" key="1">
    <source>
        <dbReference type="EMBL" id="AKB83407.1"/>
    </source>
</evidence>
<dbReference type="Proteomes" id="UP000033066">
    <property type="component" value="Chromosome"/>
</dbReference>
<protein>
    <submittedName>
        <fullName evidence="1">Uncharacterized protein</fullName>
    </submittedName>
</protein>
<proteinExistence type="predicted"/>
<evidence type="ECO:0000313" key="2">
    <source>
        <dbReference type="Proteomes" id="UP000033066"/>
    </source>
</evidence>
<gene>
    <name evidence="1" type="ORF">MSBR3_2829</name>
</gene>
<dbReference type="PATRIC" id="fig|1434107.4.peg.3591"/>
<dbReference type="EMBL" id="CP009517">
    <property type="protein sequence ID" value="AKB83407.1"/>
    <property type="molecule type" value="Genomic_DNA"/>
</dbReference>
<sequence length="363" mass="40819">MLIFVAGCTEKPSQISKGATAEDATVKDATIIHKTYGGFTLPEMQMQELTVNSTAVVFTTSDTEGNFTKKYEKPFNETAFKELITLFENNKFLEMNDSYTPQAGQPIVTDVGTLEISLIEGNKSKTVKVDPYFSDYMPERLQEIDSKLLELRAYALSTSPQEAERIGRNWVENAPTYSYDGFDLKLENHTILETIPEQHFLTYTFTSRQGGYGNRTGQMTIQVITPHKIEIIVSEKNVTSAVIDGEWDELSQQPIPKETDANDMNNTTEASAEGKLVEMKYKITEEKAPWNKWYEGGNIQFIKAPTQSELIIAYYGTVYNIELNEVNRIDGGSLSNSPDGTYYVAKVKANESDNMKTLGWTDL</sequence>
<dbReference type="HOGENOM" id="CLU_910939_0_0_2"/>
<reference evidence="1" key="1">
    <citation type="submission" date="2014-07" db="EMBL/GenBank/DDBJ databases">
        <title>Methanogenic archaea and the global carbon cycle.</title>
        <authorList>
            <person name="Henriksen J.R."/>
            <person name="Luke J."/>
            <person name="Reinhart S."/>
            <person name="Benedict M.N."/>
            <person name="Youngblut N.D."/>
            <person name="Metcalf M.E."/>
            <person name="Whitaker R.J."/>
            <person name="Metcalf W.W."/>
        </authorList>
    </citation>
    <scope>NUCLEOTIDE SEQUENCE [LARGE SCALE GENOMIC DNA]</scope>
    <source>
        <strain evidence="1">3</strain>
    </source>
</reference>
<keyword evidence="2" id="KW-1185">Reference proteome</keyword>
<organism evidence="1 2">
    <name type="scientific">Methanosarcina barkeri 3</name>
    <dbReference type="NCBI Taxonomy" id="1434107"/>
    <lineage>
        <taxon>Archaea</taxon>
        <taxon>Methanobacteriati</taxon>
        <taxon>Methanobacteriota</taxon>
        <taxon>Stenosarchaea group</taxon>
        <taxon>Methanomicrobia</taxon>
        <taxon>Methanosarcinales</taxon>
        <taxon>Methanosarcinaceae</taxon>
        <taxon>Methanosarcina</taxon>
    </lineage>
</organism>
<accession>A0A0E3SNZ3</accession>